<protein>
    <recommendedName>
        <fullName evidence="3">N-acetyltransferase domain-containing protein</fullName>
    </recommendedName>
</protein>
<evidence type="ECO:0000313" key="5">
    <source>
        <dbReference type="Proteomes" id="UP001050975"/>
    </source>
</evidence>
<evidence type="ECO:0000256" key="1">
    <source>
        <dbReference type="ARBA" id="ARBA00022679"/>
    </source>
</evidence>
<dbReference type="Proteomes" id="UP001050975">
    <property type="component" value="Unassembled WGS sequence"/>
</dbReference>
<feature type="domain" description="N-acetyltransferase" evidence="3">
    <location>
        <begin position="1"/>
        <end position="168"/>
    </location>
</feature>
<keyword evidence="2" id="KW-1133">Transmembrane helix</keyword>
<name>A0AAV3X805_9CYAN</name>
<reference evidence="4" key="1">
    <citation type="submission" date="2019-10" db="EMBL/GenBank/DDBJ databases">
        <title>Draft genome sequece of Microseira wollei NIES-4236.</title>
        <authorList>
            <person name="Yamaguchi H."/>
            <person name="Suzuki S."/>
            <person name="Kawachi M."/>
        </authorList>
    </citation>
    <scope>NUCLEOTIDE SEQUENCE</scope>
    <source>
        <strain evidence="4">NIES-4236</strain>
    </source>
</reference>
<evidence type="ECO:0000259" key="3">
    <source>
        <dbReference type="PROSITE" id="PS51186"/>
    </source>
</evidence>
<dbReference type="SUPFAM" id="SSF55729">
    <property type="entry name" value="Acyl-CoA N-acyltransferases (Nat)"/>
    <property type="match status" value="1"/>
</dbReference>
<keyword evidence="2" id="KW-0812">Transmembrane</keyword>
<keyword evidence="2" id="KW-0472">Membrane</keyword>
<keyword evidence="1" id="KW-0808">Transferase</keyword>
<dbReference type="GO" id="GO:0008080">
    <property type="term" value="F:N-acetyltransferase activity"/>
    <property type="evidence" value="ECO:0007669"/>
    <property type="project" value="InterPro"/>
</dbReference>
<dbReference type="InterPro" id="IPR000182">
    <property type="entry name" value="GNAT_dom"/>
</dbReference>
<sequence length="168" mass="19252">MHIEPLSHQTLDEAINLVNKVFPHQRLFERASIGFRGSLAKNSWLYIILFYLAVIGEANYWIAIDNDCKKVIGTTGLYSTRKDEREAYWLGWTCVEPACRGQGIGSKLVDFAIEKARGAGKQFLRLYTSTNPSQATAQILYEKRGFRITGEEKLRGTEFKIIYRELKL</sequence>
<dbReference type="EMBL" id="BLAY01000012">
    <property type="protein sequence ID" value="GET36367.1"/>
    <property type="molecule type" value="Genomic_DNA"/>
</dbReference>
<dbReference type="RefSeq" id="WP_226575827.1">
    <property type="nucleotide sequence ID" value="NZ_BLAY01000012.1"/>
</dbReference>
<proteinExistence type="predicted"/>
<dbReference type="AlphaFoldDB" id="A0AAV3X805"/>
<keyword evidence="5" id="KW-1185">Reference proteome</keyword>
<comment type="caution">
    <text evidence="4">The sequence shown here is derived from an EMBL/GenBank/DDBJ whole genome shotgun (WGS) entry which is preliminary data.</text>
</comment>
<evidence type="ECO:0000256" key="2">
    <source>
        <dbReference type="SAM" id="Phobius"/>
    </source>
</evidence>
<feature type="transmembrane region" description="Helical" evidence="2">
    <location>
        <begin position="44"/>
        <end position="62"/>
    </location>
</feature>
<dbReference type="Gene3D" id="3.40.630.30">
    <property type="match status" value="1"/>
</dbReference>
<dbReference type="PANTHER" id="PTHR13947:SF37">
    <property type="entry name" value="LD18367P"/>
    <property type="match status" value="1"/>
</dbReference>
<dbReference type="PROSITE" id="PS51186">
    <property type="entry name" value="GNAT"/>
    <property type="match status" value="1"/>
</dbReference>
<dbReference type="CDD" id="cd04301">
    <property type="entry name" value="NAT_SF"/>
    <property type="match status" value="1"/>
</dbReference>
<dbReference type="Pfam" id="PF13508">
    <property type="entry name" value="Acetyltransf_7"/>
    <property type="match status" value="1"/>
</dbReference>
<dbReference type="PANTHER" id="PTHR13947">
    <property type="entry name" value="GNAT FAMILY N-ACETYLTRANSFERASE"/>
    <property type="match status" value="1"/>
</dbReference>
<accession>A0AAV3X805</accession>
<evidence type="ECO:0000313" key="4">
    <source>
        <dbReference type="EMBL" id="GET36367.1"/>
    </source>
</evidence>
<organism evidence="4 5">
    <name type="scientific">Microseira wollei NIES-4236</name>
    <dbReference type="NCBI Taxonomy" id="2530354"/>
    <lineage>
        <taxon>Bacteria</taxon>
        <taxon>Bacillati</taxon>
        <taxon>Cyanobacteriota</taxon>
        <taxon>Cyanophyceae</taxon>
        <taxon>Oscillatoriophycideae</taxon>
        <taxon>Aerosakkonematales</taxon>
        <taxon>Aerosakkonemataceae</taxon>
        <taxon>Microseira</taxon>
    </lineage>
</organism>
<dbReference type="InterPro" id="IPR016181">
    <property type="entry name" value="Acyl_CoA_acyltransferase"/>
</dbReference>
<gene>
    <name evidence="4" type="ORF">MiSe_11160</name>
</gene>
<dbReference type="InterPro" id="IPR050769">
    <property type="entry name" value="NAT_camello-type"/>
</dbReference>